<reference evidence="1" key="1">
    <citation type="journal article" date="2019" name="bioRxiv">
        <title>The Genome of the Zebra Mussel, Dreissena polymorpha: A Resource for Invasive Species Research.</title>
        <authorList>
            <person name="McCartney M.A."/>
            <person name="Auch B."/>
            <person name="Kono T."/>
            <person name="Mallez S."/>
            <person name="Zhang Y."/>
            <person name="Obille A."/>
            <person name="Becker A."/>
            <person name="Abrahante J.E."/>
            <person name="Garbe J."/>
            <person name="Badalamenti J.P."/>
            <person name="Herman A."/>
            <person name="Mangelson H."/>
            <person name="Liachko I."/>
            <person name="Sullivan S."/>
            <person name="Sone E.D."/>
            <person name="Koren S."/>
            <person name="Silverstein K.A.T."/>
            <person name="Beckman K.B."/>
            <person name="Gohl D.M."/>
        </authorList>
    </citation>
    <scope>NUCLEOTIDE SEQUENCE</scope>
    <source>
        <strain evidence="1">Duluth1</strain>
        <tissue evidence="1">Whole animal</tissue>
    </source>
</reference>
<keyword evidence="2" id="KW-1185">Reference proteome</keyword>
<name>A0A9D4DUE0_DREPO</name>
<reference evidence="1" key="2">
    <citation type="submission" date="2020-11" db="EMBL/GenBank/DDBJ databases">
        <authorList>
            <person name="McCartney M.A."/>
            <person name="Auch B."/>
            <person name="Kono T."/>
            <person name="Mallez S."/>
            <person name="Becker A."/>
            <person name="Gohl D.M."/>
            <person name="Silverstein K.A.T."/>
            <person name="Koren S."/>
            <person name="Bechman K.B."/>
            <person name="Herman A."/>
            <person name="Abrahante J.E."/>
            <person name="Garbe J."/>
        </authorList>
    </citation>
    <scope>NUCLEOTIDE SEQUENCE</scope>
    <source>
        <strain evidence="1">Duluth1</strain>
        <tissue evidence="1">Whole animal</tissue>
    </source>
</reference>
<proteinExistence type="predicted"/>
<dbReference type="Proteomes" id="UP000828390">
    <property type="component" value="Unassembled WGS sequence"/>
</dbReference>
<organism evidence="1 2">
    <name type="scientific">Dreissena polymorpha</name>
    <name type="common">Zebra mussel</name>
    <name type="synonym">Mytilus polymorpha</name>
    <dbReference type="NCBI Taxonomy" id="45954"/>
    <lineage>
        <taxon>Eukaryota</taxon>
        <taxon>Metazoa</taxon>
        <taxon>Spiralia</taxon>
        <taxon>Lophotrochozoa</taxon>
        <taxon>Mollusca</taxon>
        <taxon>Bivalvia</taxon>
        <taxon>Autobranchia</taxon>
        <taxon>Heteroconchia</taxon>
        <taxon>Euheterodonta</taxon>
        <taxon>Imparidentia</taxon>
        <taxon>Neoheterodontei</taxon>
        <taxon>Myida</taxon>
        <taxon>Dreissenoidea</taxon>
        <taxon>Dreissenidae</taxon>
        <taxon>Dreissena</taxon>
    </lineage>
</organism>
<sequence>MFVTIIIHSQCNLTGCDETHVRYIVSHTTVTKHLVLLVQQLDFLIIAVCNQDLPIWENTDCCDIAIACITSNFHIVGRLPLDSEYLVWIPLHGPCGLQF</sequence>
<comment type="caution">
    <text evidence="1">The sequence shown here is derived from an EMBL/GenBank/DDBJ whole genome shotgun (WGS) entry which is preliminary data.</text>
</comment>
<evidence type="ECO:0000313" key="2">
    <source>
        <dbReference type="Proteomes" id="UP000828390"/>
    </source>
</evidence>
<dbReference type="EMBL" id="JAIWYP010000010">
    <property type="protein sequence ID" value="KAH3754282.1"/>
    <property type="molecule type" value="Genomic_DNA"/>
</dbReference>
<dbReference type="AlphaFoldDB" id="A0A9D4DUE0"/>
<accession>A0A9D4DUE0</accession>
<evidence type="ECO:0000313" key="1">
    <source>
        <dbReference type="EMBL" id="KAH3754282.1"/>
    </source>
</evidence>
<gene>
    <name evidence="1" type="ORF">DPMN_188948</name>
</gene>
<protein>
    <submittedName>
        <fullName evidence="1">Uncharacterized protein</fullName>
    </submittedName>
</protein>